<name>A0A5C8V3R4_9FLAO</name>
<accession>A0A5C8V3R4</accession>
<dbReference type="InterPro" id="IPR014825">
    <property type="entry name" value="DNA_alkylation"/>
</dbReference>
<sequence>MAFKQLKLWFDADLANLLADKLMEQGVAFNKSSFVQTVTDKVDDLELKDRVAWIADALKEHLSDDYTIAISQLVKILGPENEKETGMFKEYYWIMPIAKYVEKYGLEHFDLSMNAIQEITKRNTGEYTIRPFLEIYPERTLKVMEEWSKNKNKHVRRLSSEGVRPRLPWASKLDLFIKDPAPILPILENLKDDPSKYVQTSVANCINDILKDNPDIAKALVERWAPSATKARKWIIKHALRNLVKAKNAWALGIIK</sequence>
<dbReference type="Gene3D" id="1.25.40.290">
    <property type="entry name" value="ARM repeat domains"/>
    <property type="match status" value="1"/>
</dbReference>
<reference evidence="1 2" key="1">
    <citation type="submission" date="2019-08" db="EMBL/GenBank/DDBJ databases">
        <title>Professor.</title>
        <authorList>
            <person name="Park J.S."/>
        </authorList>
    </citation>
    <scope>NUCLEOTIDE SEQUENCE [LARGE SCALE GENOMIC DNA]</scope>
    <source>
        <strain evidence="1 2">176CP5-101</strain>
    </source>
</reference>
<evidence type="ECO:0000313" key="2">
    <source>
        <dbReference type="Proteomes" id="UP000321456"/>
    </source>
</evidence>
<dbReference type="AlphaFoldDB" id="A0A5C8V3R4"/>
<dbReference type="Proteomes" id="UP000321456">
    <property type="component" value="Unassembled WGS sequence"/>
</dbReference>
<dbReference type="SUPFAM" id="SSF48371">
    <property type="entry name" value="ARM repeat"/>
    <property type="match status" value="1"/>
</dbReference>
<dbReference type="Pfam" id="PF08713">
    <property type="entry name" value="DNA_alkylation"/>
    <property type="match status" value="1"/>
</dbReference>
<dbReference type="RefSeq" id="WP_147744337.1">
    <property type="nucleotide sequence ID" value="NZ_VRUR01000002.1"/>
</dbReference>
<organism evidence="1 2">
    <name type="scientific">Flagellimonas hymeniacidonis</name>
    <dbReference type="NCBI Taxonomy" id="2603628"/>
    <lineage>
        <taxon>Bacteria</taxon>
        <taxon>Pseudomonadati</taxon>
        <taxon>Bacteroidota</taxon>
        <taxon>Flavobacteriia</taxon>
        <taxon>Flavobacteriales</taxon>
        <taxon>Flavobacteriaceae</taxon>
        <taxon>Flagellimonas</taxon>
    </lineage>
</organism>
<keyword evidence="2" id="KW-1185">Reference proteome</keyword>
<dbReference type="InterPro" id="IPR016024">
    <property type="entry name" value="ARM-type_fold"/>
</dbReference>
<proteinExistence type="predicted"/>
<dbReference type="EMBL" id="VRUR01000002">
    <property type="protein sequence ID" value="TXN35605.1"/>
    <property type="molecule type" value="Genomic_DNA"/>
</dbReference>
<gene>
    <name evidence="1" type="ORF">FVB32_13580</name>
</gene>
<protein>
    <submittedName>
        <fullName evidence="1">3-methyladenine DNA glycosylase</fullName>
    </submittedName>
</protein>
<comment type="caution">
    <text evidence="1">The sequence shown here is derived from an EMBL/GenBank/DDBJ whole genome shotgun (WGS) entry which is preliminary data.</text>
</comment>
<evidence type="ECO:0000313" key="1">
    <source>
        <dbReference type="EMBL" id="TXN35605.1"/>
    </source>
</evidence>